<dbReference type="InterPro" id="IPR016169">
    <property type="entry name" value="FAD-bd_PCMH_sub2"/>
</dbReference>
<dbReference type="SUPFAM" id="SSF56194">
    <property type="entry name" value="Uridine diphospho-N-Acetylenolpyruvylglucosamine reductase, MurB, C-terminal domain"/>
    <property type="match status" value="1"/>
</dbReference>
<protein>
    <recommendedName>
        <fullName evidence="6 19">UDP-N-acetylenolpyruvoylglucosamine reductase</fullName>
        <ecNumber evidence="5 19">1.3.1.98</ecNumber>
    </recommendedName>
    <alternativeName>
        <fullName evidence="17 19">UDP-N-acetylmuramate dehydrogenase</fullName>
    </alternativeName>
</protein>
<comment type="caution">
    <text evidence="21">The sequence shown here is derived from an EMBL/GenBank/DDBJ whole genome shotgun (WGS) entry which is preliminary data.</text>
</comment>
<keyword evidence="13 19" id="KW-0573">Peptidoglycan synthesis</keyword>
<dbReference type="Pfam" id="PF01565">
    <property type="entry name" value="FAD_binding_4"/>
    <property type="match status" value="1"/>
</dbReference>
<dbReference type="HAMAP" id="MF_00037">
    <property type="entry name" value="MurB"/>
    <property type="match status" value="1"/>
</dbReference>
<evidence type="ECO:0000256" key="5">
    <source>
        <dbReference type="ARBA" id="ARBA00012518"/>
    </source>
</evidence>
<comment type="catalytic activity">
    <reaction evidence="18 19">
        <text>UDP-N-acetyl-alpha-D-muramate + NADP(+) = UDP-N-acetyl-3-O-(1-carboxyvinyl)-alpha-D-glucosamine + NADPH + H(+)</text>
        <dbReference type="Rhea" id="RHEA:12248"/>
        <dbReference type="ChEBI" id="CHEBI:15378"/>
        <dbReference type="ChEBI" id="CHEBI:57783"/>
        <dbReference type="ChEBI" id="CHEBI:58349"/>
        <dbReference type="ChEBI" id="CHEBI:68483"/>
        <dbReference type="ChEBI" id="CHEBI:70757"/>
        <dbReference type="EC" id="1.3.1.98"/>
    </reaction>
</comment>
<evidence type="ECO:0000256" key="10">
    <source>
        <dbReference type="ARBA" id="ARBA00022827"/>
    </source>
</evidence>
<evidence type="ECO:0000256" key="13">
    <source>
        <dbReference type="ARBA" id="ARBA00022984"/>
    </source>
</evidence>
<dbReference type="RefSeq" id="WP_109587229.1">
    <property type="nucleotide sequence ID" value="NZ_JAXEIU010000023.1"/>
</dbReference>
<keyword evidence="9 19" id="KW-0285">Flavoprotein</keyword>
<dbReference type="SUPFAM" id="SSF56176">
    <property type="entry name" value="FAD-binding/transporter-associated domain-like"/>
    <property type="match status" value="1"/>
</dbReference>
<feature type="active site" evidence="19">
    <location>
        <position position="282"/>
    </location>
</feature>
<evidence type="ECO:0000256" key="8">
    <source>
        <dbReference type="ARBA" id="ARBA00022618"/>
    </source>
</evidence>
<dbReference type="InterPro" id="IPR003170">
    <property type="entry name" value="MurB"/>
</dbReference>
<evidence type="ECO:0000256" key="14">
    <source>
        <dbReference type="ARBA" id="ARBA00023002"/>
    </source>
</evidence>
<comment type="cofactor">
    <cofactor evidence="1 19">
        <name>FAD</name>
        <dbReference type="ChEBI" id="CHEBI:57692"/>
    </cofactor>
</comment>
<dbReference type="Gene3D" id="3.30.465.10">
    <property type="match status" value="1"/>
</dbReference>
<keyword evidence="16 19" id="KW-0961">Cell wall biogenesis/degradation</keyword>
<evidence type="ECO:0000256" key="9">
    <source>
        <dbReference type="ARBA" id="ARBA00022630"/>
    </source>
</evidence>
<evidence type="ECO:0000256" key="1">
    <source>
        <dbReference type="ARBA" id="ARBA00001974"/>
    </source>
</evidence>
<dbReference type="InterPro" id="IPR006094">
    <property type="entry name" value="Oxid_FAD_bind_N"/>
</dbReference>
<keyword evidence="7 19" id="KW-0963">Cytoplasm</keyword>
<dbReference type="NCBIfam" id="TIGR00179">
    <property type="entry name" value="murB"/>
    <property type="match status" value="1"/>
</dbReference>
<organism evidence="21 22">
    <name type="scientific">Hallerella porci</name>
    <dbReference type="NCBI Taxonomy" id="1945871"/>
    <lineage>
        <taxon>Bacteria</taxon>
        <taxon>Pseudomonadati</taxon>
        <taxon>Fibrobacterota</taxon>
        <taxon>Fibrobacteria</taxon>
        <taxon>Fibrobacterales</taxon>
        <taxon>Fibrobacteraceae</taxon>
        <taxon>Hallerella</taxon>
    </lineage>
</organism>
<evidence type="ECO:0000256" key="15">
    <source>
        <dbReference type="ARBA" id="ARBA00023306"/>
    </source>
</evidence>
<evidence type="ECO:0000259" key="20">
    <source>
        <dbReference type="PROSITE" id="PS51387"/>
    </source>
</evidence>
<comment type="similarity">
    <text evidence="19">Belongs to the MurB family.</text>
</comment>
<evidence type="ECO:0000256" key="2">
    <source>
        <dbReference type="ARBA" id="ARBA00003921"/>
    </source>
</evidence>
<dbReference type="PANTHER" id="PTHR21071">
    <property type="entry name" value="UDP-N-ACETYLENOLPYRUVOYLGLUCOSAMINE REDUCTASE"/>
    <property type="match status" value="1"/>
</dbReference>
<comment type="subcellular location">
    <subcellularLocation>
        <location evidence="3 19">Cytoplasm</location>
    </subcellularLocation>
</comment>
<dbReference type="EC" id="1.3.1.98" evidence="5 19"/>
<dbReference type="Proteomes" id="UP000245523">
    <property type="component" value="Unassembled WGS sequence"/>
</dbReference>
<feature type="domain" description="FAD-binding PCMH-type" evidence="20">
    <location>
        <begin position="17"/>
        <end position="183"/>
    </location>
</feature>
<evidence type="ECO:0000256" key="16">
    <source>
        <dbReference type="ARBA" id="ARBA00023316"/>
    </source>
</evidence>
<evidence type="ECO:0000256" key="18">
    <source>
        <dbReference type="ARBA" id="ARBA00048914"/>
    </source>
</evidence>
<evidence type="ECO:0000256" key="12">
    <source>
        <dbReference type="ARBA" id="ARBA00022960"/>
    </source>
</evidence>
<gene>
    <name evidence="19" type="primary">murB</name>
    <name evidence="21" type="ORF">B0H50_103121</name>
</gene>
<evidence type="ECO:0000256" key="11">
    <source>
        <dbReference type="ARBA" id="ARBA00022857"/>
    </source>
</evidence>
<accession>A0ABX5LPJ4</accession>
<dbReference type="PROSITE" id="PS51387">
    <property type="entry name" value="FAD_PCMH"/>
    <property type="match status" value="1"/>
</dbReference>
<dbReference type="InterPro" id="IPR036318">
    <property type="entry name" value="FAD-bd_PCMH-like_sf"/>
</dbReference>
<keyword evidence="14 19" id="KW-0560">Oxidoreductase</keyword>
<comment type="pathway">
    <text evidence="4 19">Cell wall biogenesis; peptidoglycan biosynthesis.</text>
</comment>
<keyword evidence="11 19" id="KW-0521">NADP</keyword>
<reference evidence="21 22" key="1">
    <citation type="submission" date="2018-05" db="EMBL/GenBank/DDBJ databases">
        <title>Animal gut microbial communities from fecal samples from Wisconsin, USA.</title>
        <authorList>
            <person name="Neumann A."/>
        </authorList>
    </citation>
    <scope>NUCLEOTIDE SEQUENCE [LARGE SCALE GENOMIC DNA]</scope>
    <source>
        <strain evidence="21 22">UWS4</strain>
    </source>
</reference>
<keyword evidence="15 19" id="KW-0131">Cell cycle</keyword>
<keyword evidence="8 19" id="KW-0132">Cell division</keyword>
<dbReference type="Pfam" id="PF02873">
    <property type="entry name" value="MurB_C"/>
    <property type="match status" value="1"/>
</dbReference>
<evidence type="ECO:0000256" key="6">
    <source>
        <dbReference type="ARBA" id="ARBA00015188"/>
    </source>
</evidence>
<evidence type="ECO:0000313" key="22">
    <source>
        <dbReference type="Proteomes" id="UP000245523"/>
    </source>
</evidence>
<feature type="active site" evidence="19">
    <location>
        <position position="162"/>
    </location>
</feature>
<sequence>MLTIQENVDMKAFTTFRAGGAARYFAKAESVEEILEAKSFAREKKLPLFFIGLGSNVVVSDAGFEGVIVKLGKEFSHFKFEKGTLVAKASTPLSMIARMSATLGFSGMHLLAGIPGTVGGAVVMNAGAYGEEISQTLQSVKILDDDETVKTFSLADCEFSYRHSIFQNSKKIILEATFQLTPGNSSEMILAQKKIMEERKAKQPLEFPSAGSVFKRSPAGFPGALVEAAGLKGKTLGGAQISSKHANFIVNIGNATAQEIYDLSELAKEKVFENSGALLEKEIIFLGKF</sequence>
<evidence type="ECO:0000256" key="19">
    <source>
        <dbReference type="HAMAP-Rule" id="MF_00037"/>
    </source>
</evidence>
<dbReference type="Gene3D" id="3.90.78.10">
    <property type="entry name" value="UDP-N-acetylenolpyruvoylglucosamine reductase, C-terminal domain"/>
    <property type="match status" value="1"/>
</dbReference>
<evidence type="ECO:0000256" key="17">
    <source>
        <dbReference type="ARBA" id="ARBA00031026"/>
    </source>
</evidence>
<comment type="function">
    <text evidence="2 19">Cell wall formation.</text>
</comment>
<dbReference type="EMBL" id="QGHD01000003">
    <property type="protein sequence ID" value="PWL03824.1"/>
    <property type="molecule type" value="Genomic_DNA"/>
</dbReference>
<dbReference type="Gene3D" id="3.30.43.10">
    <property type="entry name" value="Uridine Diphospho-n-acetylenolpyruvylglucosamine Reductase, domain 2"/>
    <property type="match status" value="1"/>
</dbReference>
<dbReference type="NCBIfam" id="NF010480">
    <property type="entry name" value="PRK13905.1"/>
    <property type="match status" value="1"/>
</dbReference>
<dbReference type="InterPro" id="IPR011601">
    <property type="entry name" value="MurB_C"/>
</dbReference>
<proteinExistence type="inferred from homology"/>
<dbReference type="InterPro" id="IPR036635">
    <property type="entry name" value="MurB_C_sf"/>
</dbReference>
<feature type="active site" description="Proton donor" evidence="19">
    <location>
        <position position="212"/>
    </location>
</feature>
<evidence type="ECO:0000256" key="4">
    <source>
        <dbReference type="ARBA" id="ARBA00004752"/>
    </source>
</evidence>
<evidence type="ECO:0000256" key="3">
    <source>
        <dbReference type="ARBA" id="ARBA00004496"/>
    </source>
</evidence>
<dbReference type="PANTHER" id="PTHR21071:SF4">
    <property type="entry name" value="UDP-N-ACETYLENOLPYRUVOYLGLUCOSAMINE REDUCTASE"/>
    <property type="match status" value="1"/>
</dbReference>
<keyword evidence="10 19" id="KW-0274">FAD</keyword>
<evidence type="ECO:0000313" key="21">
    <source>
        <dbReference type="EMBL" id="PWL03824.1"/>
    </source>
</evidence>
<keyword evidence="22" id="KW-1185">Reference proteome</keyword>
<dbReference type="InterPro" id="IPR016166">
    <property type="entry name" value="FAD-bd_PCMH"/>
</dbReference>
<name>A0ABX5LPJ4_9BACT</name>
<evidence type="ECO:0000256" key="7">
    <source>
        <dbReference type="ARBA" id="ARBA00022490"/>
    </source>
</evidence>
<keyword evidence="12 19" id="KW-0133">Cell shape</keyword>
<dbReference type="InterPro" id="IPR016167">
    <property type="entry name" value="FAD-bd_PCMH_sub1"/>
</dbReference>